<gene>
    <name evidence="2" type="ORF">QBC46DRAFT_423703</name>
</gene>
<dbReference type="EMBL" id="MU853770">
    <property type="protein sequence ID" value="KAK3942815.1"/>
    <property type="molecule type" value="Genomic_DNA"/>
</dbReference>
<feature type="compositionally biased region" description="Polar residues" evidence="1">
    <location>
        <begin position="500"/>
        <end position="514"/>
    </location>
</feature>
<feature type="compositionally biased region" description="Pro residues" evidence="1">
    <location>
        <begin position="129"/>
        <end position="139"/>
    </location>
</feature>
<feature type="compositionally biased region" description="Low complexity" evidence="1">
    <location>
        <begin position="543"/>
        <end position="552"/>
    </location>
</feature>
<feature type="region of interest" description="Disordered" evidence="1">
    <location>
        <begin position="1"/>
        <end position="567"/>
    </location>
</feature>
<keyword evidence="3" id="KW-1185">Reference proteome</keyword>
<feature type="region of interest" description="Disordered" evidence="1">
    <location>
        <begin position="587"/>
        <end position="638"/>
    </location>
</feature>
<name>A0AAN6S724_9PEZI</name>
<feature type="compositionally biased region" description="Polar residues" evidence="1">
    <location>
        <begin position="176"/>
        <end position="199"/>
    </location>
</feature>
<feature type="region of interest" description="Disordered" evidence="1">
    <location>
        <begin position="975"/>
        <end position="1076"/>
    </location>
</feature>
<feature type="compositionally biased region" description="Polar residues" evidence="1">
    <location>
        <begin position="239"/>
        <end position="275"/>
    </location>
</feature>
<feature type="compositionally biased region" description="Basic and acidic residues" evidence="1">
    <location>
        <begin position="313"/>
        <end position="322"/>
    </location>
</feature>
<feature type="compositionally biased region" description="Basic residues" evidence="1">
    <location>
        <begin position="996"/>
        <end position="1007"/>
    </location>
</feature>
<feature type="compositionally biased region" description="Basic and acidic residues" evidence="1">
    <location>
        <begin position="927"/>
        <end position="941"/>
    </location>
</feature>
<feature type="compositionally biased region" description="Polar residues" evidence="1">
    <location>
        <begin position="329"/>
        <end position="359"/>
    </location>
</feature>
<feature type="compositionally biased region" description="Polar residues" evidence="1">
    <location>
        <begin position="431"/>
        <end position="469"/>
    </location>
</feature>
<feature type="compositionally biased region" description="Pro residues" evidence="1">
    <location>
        <begin position="1"/>
        <end position="26"/>
    </location>
</feature>
<comment type="caution">
    <text evidence="2">The sequence shown here is derived from an EMBL/GenBank/DDBJ whole genome shotgun (WGS) entry which is preliminary data.</text>
</comment>
<proteinExistence type="predicted"/>
<evidence type="ECO:0000313" key="3">
    <source>
        <dbReference type="Proteomes" id="UP001303473"/>
    </source>
</evidence>
<feature type="compositionally biased region" description="Basic and acidic residues" evidence="1">
    <location>
        <begin position="482"/>
        <end position="491"/>
    </location>
</feature>
<evidence type="ECO:0000313" key="2">
    <source>
        <dbReference type="EMBL" id="KAK3942815.1"/>
    </source>
</evidence>
<feature type="compositionally biased region" description="Basic and acidic residues" evidence="1">
    <location>
        <begin position="360"/>
        <end position="377"/>
    </location>
</feature>
<dbReference type="Proteomes" id="UP001303473">
    <property type="component" value="Unassembled WGS sequence"/>
</dbReference>
<reference evidence="3" key="1">
    <citation type="journal article" date="2023" name="Mol. Phylogenet. Evol.">
        <title>Genome-scale phylogeny and comparative genomics of the fungal order Sordariales.</title>
        <authorList>
            <person name="Hensen N."/>
            <person name="Bonometti L."/>
            <person name="Westerberg I."/>
            <person name="Brannstrom I.O."/>
            <person name="Guillou S."/>
            <person name="Cros-Aarteil S."/>
            <person name="Calhoun S."/>
            <person name="Haridas S."/>
            <person name="Kuo A."/>
            <person name="Mondo S."/>
            <person name="Pangilinan J."/>
            <person name="Riley R."/>
            <person name="LaButti K."/>
            <person name="Andreopoulos B."/>
            <person name="Lipzen A."/>
            <person name="Chen C."/>
            <person name="Yan M."/>
            <person name="Daum C."/>
            <person name="Ng V."/>
            <person name="Clum A."/>
            <person name="Steindorff A."/>
            <person name="Ohm R.A."/>
            <person name="Martin F."/>
            <person name="Silar P."/>
            <person name="Natvig D.O."/>
            <person name="Lalanne C."/>
            <person name="Gautier V."/>
            <person name="Ament-Velasquez S.L."/>
            <person name="Kruys A."/>
            <person name="Hutchinson M.I."/>
            <person name="Powell A.J."/>
            <person name="Barry K."/>
            <person name="Miller A.N."/>
            <person name="Grigoriev I.V."/>
            <person name="Debuchy R."/>
            <person name="Gladieux P."/>
            <person name="Hiltunen Thoren M."/>
            <person name="Johannesson H."/>
        </authorList>
    </citation>
    <scope>NUCLEOTIDE SEQUENCE [LARGE SCALE GENOMIC DNA]</scope>
    <source>
        <strain evidence="3">CBS 340.73</strain>
    </source>
</reference>
<sequence>MASPPTPTPPPPPPLPPPPPPPPPLAPRHTFLRLAPSPGPVMKKGDVDRDVSQSPLEPAPLRIRKSQSKSVSYNHTHSNAQSQSAQPGPSAQGVPVIQALSDTSGGIGASHDPLQADEGLIHELSALQPPQPQPSPPKPKLAAASSKGLARLVSRFESLDSMTNVEPKSPRRKEYTSTPSTVQASPAKASATTPHTEPSSFIFDANSPLRNRSETELTPVLGDGSPSRKQRRFRVKTAPISSMTKPQPERVNTNTASRPISSFTGVPSGQATPSRRMTPAHKETAPGEGVDTATTNRPGPIGAEKSTGLDPKLVADPEKKFEQLGLHLPTTNPALTRATSPAIGPSSQIQRAVSKQQTFDAEKAKPKERLPSDDRLNSEPSPTKPKSIDSHSTPPMASPGVESEDPVTPKNKPLERKKGSVANLRRRFERASQSEQEANISGSPRKTAPSTPTAMASHRASTVQTSFPNPSKHISFDSTESPGKKTREHTRSTPHHHHSGLTQDVQKARSNTAPSGPRSPYPGLPATHHFKARVVRSPDSRSSESALYSESPSNKDARTSNRPPPLILRARTVGPLLLAQSVSVKISTVEPPSSDVASLGVTDSSIPPDDGPSTLDGHGKTYGRNSRSDYDRRTTSTPFLPFLNKRRDRAPSKSGLSLPIMFTTTVAVTTHGTSNGSSSSDRSIAVSVKTGPSQGKISVYTMENSLDGFGEDPTGVSHKLKKERRDSPVKERIGLFESLTSSASSMSIPSAMTGKAKSHDMNIASRRGQHLDVFETKKRFPSWSSSRGARLWHRLSSHLEREVKPDKGKGKAIYVAEEFSSQVSRRDSQLTGDDESASEPVSPRSPERLKGETSSSTISVTGNVLMKPTEHRTVRKSSSAVAIGLNRIPGPSTSAELIANTERVKPRLFHSSRSNSGRILPTRKSHGAMDNKPDWGSRDEWPWANNSPEPDRQLSVEYPVPPINKGHTPVLAVQATSPSLAPSKPRRTSRYPSSWGRKRGNTFKKRGASPVVSQEEGYGYGASSRRSSSTSSWSRRVTAAAFGHRSKERHDSKSTITRASGPGEADESEGAQTSATSSTVFFCTAQASSSSAKDDEPIVATSQCGLLHPRPSRILNVAKLTNNLPKL</sequence>
<feature type="compositionally biased region" description="Low complexity" evidence="1">
    <location>
        <begin position="1023"/>
        <end position="1036"/>
    </location>
</feature>
<evidence type="ECO:0000256" key="1">
    <source>
        <dbReference type="SAM" id="MobiDB-lite"/>
    </source>
</evidence>
<accession>A0AAN6S724</accession>
<dbReference type="AlphaFoldDB" id="A0AAN6S724"/>
<organism evidence="2 3">
    <name type="scientific">Diplogelasinospora grovesii</name>
    <dbReference type="NCBI Taxonomy" id="303347"/>
    <lineage>
        <taxon>Eukaryota</taxon>
        <taxon>Fungi</taxon>
        <taxon>Dikarya</taxon>
        <taxon>Ascomycota</taxon>
        <taxon>Pezizomycotina</taxon>
        <taxon>Sordariomycetes</taxon>
        <taxon>Sordariomycetidae</taxon>
        <taxon>Sordariales</taxon>
        <taxon>Diplogelasinosporaceae</taxon>
        <taxon>Diplogelasinospora</taxon>
    </lineage>
</organism>
<feature type="region of interest" description="Disordered" evidence="1">
    <location>
        <begin position="824"/>
        <end position="856"/>
    </location>
</feature>
<protein>
    <submittedName>
        <fullName evidence="2">Uncharacterized protein</fullName>
    </submittedName>
</protein>
<feature type="compositionally biased region" description="Low complexity" evidence="1">
    <location>
        <begin position="80"/>
        <end position="93"/>
    </location>
</feature>
<feature type="region of interest" description="Disordered" evidence="1">
    <location>
        <begin position="912"/>
        <end position="955"/>
    </location>
</feature>
<feature type="compositionally biased region" description="Polar residues" evidence="1">
    <location>
        <begin position="68"/>
        <end position="79"/>
    </location>
</feature>